<keyword evidence="1" id="KW-0812">Transmembrane</keyword>
<sequence length="85" mass="9277">MIHNKIAMYDEFGTIVCLDSGSGYFLYNGWNYCIVKLCGRNGDGGGGGFLLQHFYIIYMLTAAAAVAFIGTWGGCTEIVENYAEV</sequence>
<keyword evidence="1" id="KW-0472">Membrane</keyword>
<dbReference type="Proteomes" id="UP000790347">
    <property type="component" value="Unassembled WGS sequence"/>
</dbReference>
<evidence type="ECO:0000313" key="3">
    <source>
        <dbReference type="Proteomes" id="UP000790347"/>
    </source>
</evidence>
<reference evidence="2" key="2">
    <citation type="journal article" date="2022" name="Res Sq">
        <title>Comparative Genomics Reveals Insights into the Divergent Evolution of Astigmatic Mites and Household Pest Adaptations.</title>
        <authorList>
            <person name="Xiong Q."/>
            <person name="Wan A.T.-Y."/>
            <person name="Liu X.-Y."/>
            <person name="Fung C.S.-H."/>
            <person name="Xiao X."/>
            <person name="Malainual N."/>
            <person name="Hou J."/>
            <person name="Wang L."/>
            <person name="Wang M."/>
            <person name="Yang K."/>
            <person name="Cui Y."/>
            <person name="Leung E."/>
            <person name="Nong W."/>
            <person name="Shin S.-K."/>
            <person name="Au S."/>
            <person name="Jeong K.Y."/>
            <person name="Chew F.T."/>
            <person name="Hui J."/>
            <person name="Leung T.F."/>
            <person name="Tungtrongchitr A."/>
            <person name="Zhong N."/>
            <person name="Liu Z."/>
            <person name="Tsui S."/>
        </authorList>
    </citation>
    <scope>NUCLEOTIDE SEQUENCE</scope>
    <source>
        <strain evidence="2">Derf</strain>
        <tissue evidence="2">Whole organism</tissue>
    </source>
</reference>
<feature type="transmembrane region" description="Helical" evidence="1">
    <location>
        <begin position="55"/>
        <end position="75"/>
    </location>
</feature>
<reference evidence="2" key="1">
    <citation type="submission" date="2013-05" db="EMBL/GenBank/DDBJ databases">
        <authorList>
            <person name="Yim A.K.Y."/>
            <person name="Chan T.F."/>
            <person name="Ji K.M."/>
            <person name="Liu X.Y."/>
            <person name="Zhou J.W."/>
            <person name="Li R.Q."/>
            <person name="Yang K.Y."/>
            <person name="Li J."/>
            <person name="Li M."/>
            <person name="Law P.T.W."/>
            <person name="Wu Y.L."/>
            <person name="Cai Z.L."/>
            <person name="Qin H."/>
            <person name="Bao Y."/>
            <person name="Leung R.K.K."/>
            <person name="Ng P.K.S."/>
            <person name="Zou J."/>
            <person name="Zhong X.J."/>
            <person name="Ran P.X."/>
            <person name="Zhong N.S."/>
            <person name="Liu Z.G."/>
            <person name="Tsui S.K.W."/>
        </authorList>
    </citation>
    <scope>NUCLEOTIDE SEQUENCE</scope>
    <source>
        <strain evidence="2">Derf</strain>
        <tissue evidence="2">Whole organism</tissue>
    </source>
</reference>
<name>A0A922LBW7_DERFA</name>
<keyword evidence="1" id="KW-1133">Transmembrane helix</keyword>
<evidence type="ECO:0000313" key="2">
    <source>
        <dbReference type="EMBL" id="KAH9522550.1"/>
    </source>
</evidence>
<accession>A0A922LBW7</accession>
<evidence type="ECO:0000256" key="1">
    <source>
        <dbReference type="SAM" id="Phobius"/>
    </source>
</evidence>
<protein>
    <submittedName>
        <fullName evidence="2">Uncharacterized protein</fullName>
    </submittedName>
</protein>
<dbReference type="EMBL" id="ASGP02000002">
    <property type="protein sequence ID" value="KAH9522550.1"/>
    <property type="molecule type" value="Genomic_DNA"/>
</dbReference>
<organism evidence="2 3">
    <name type="scientific">Dermatophagoides farinae</name>
    <name type="common">American house dust mite</name>
    <dbReference type="NCBI Taxonomy" id="6954"/>
    <lineage>
        <taxon>Eukaryota</taxon>
        <taxon>Metazoa</taxon>
        <taxon>Ecdysozoa</taxon>
        <taxon>Arthropoda</taxon>
        <taxon>Chelicerata</taxon>
        <taxon>Arachnida</taxon>
        <taxon>Acari</taxon>
        <taxon>Acariformes</taxon>
        <taxon>Sarcoptiformes</taxon>
        <taxon>Astigmata</taxon>
        <taxon>Psoroptidia</taxon>
        <taxon>Analgoidea</taxon>
        <taxon>Pyroglyphidae</taxon>
        <taxon>Dermatophagoidinae</taxon>
        <taxon>Dermatophagoides</taxon>
    </lineage>
</organism>
<gene>
    <name evidence="2" type="ORF">DERF_006114</name>
</gene>
<keyword evidence="3" id="KW-1185">Reference proteome</keyword>
<proteinExistence type="predicted"/>
<dbReference type="AlphaFoldDB" id="A0A922LBW7"/>
<comment type="caution">
    <text evidence="2">The sequence shown here is derived from an EMBL/GenBank/DDBJ whole genome shotgun (WGS) entry which is preliminary data.</text>
</comment>